<dbReference type="Gene3D" id="3.40.395.10">
    <property type="entry name" value="Adenoviral Proteinase, Chain A"/>
    <property type="match status" value="1"/>
</dbReference>
<dbReference type="GO" id="GO:0008234">
    <property type="term" value="F:cysteine-type peptidase activity"/>
    <property type="evidence" value="ECO:0007669"/>
    <property type="project" value="UniProtKB-KW"/>
</dbReference>
<protein>
    <recommendedName>
        <fullName evidence="5">Ubiquitin-like protease family profile domain-containing protein</fullName>
    </recommendedName>
</protein>
<dbReference type="OrthoDB" id="5065855at2759"/>
<keyword evidence="3" id="KW-0378">Hydrolase</keyword>
<dbReference type="FunCoup" id="A0A6L2PGR0">
    <property type="interactions" value="411"/>
</dbReference>
<dbReference type="PROSITE" id="PS50600">
    <property type="entry name" value="ULP_PROTEASE"/>
    <property type="match status" value="1"/>
</dbReference>
<accession>A0A6L2PGR0</accession>
<feature type="domain" description="Ubiquitin-like protease family profile" evidence="5">
    <location>
        <begin position="13"/>
        <end position="174"/>
    </location>
</feature>
<keyword evidence="2" id="KW-0645">Protease</keyword>
<dbReference type="EMBL" id="BLKM01000329">
    <property type="protein sequence ID" value="GFG31751.1"/>
    <property type="molecule type" value="Genomic_DNA"/>
</dbReference>
<reference evidence="7" key="1">
    <citation type="submission" date="2020-01" db="EMBL/GenBank/DDBJ databases">
        <title>Draft genome sequence of the Termite Coptotermes fromosanus.</title>
        <authorList>
            <person name="Itakura S."/>
            <person name="Yosikawa Y."/>
            <person name="Umezawa K."/>
        </authorList>
    </citation>
    <scope>NUCLEOTIDE SEQUENCE [LARGE SCALE GENOMIC DNA]</scope>
</reference>
<sequence>MSHNPIILNFHEVLLHKSDTDLLDGPHWLNDNIISFYFEYLEKIAYKDEDKFLFVSPEVTQCLKVCPSEDLSVFLDPLQVKKRDFVFLALNDCVDVNVPGGTHWSLLVYSKPEDTFFHFDSLSGRNFKHAWKLAANLFKYISSEDRGDFQELDSLQQGNGYDCGIHVLCNVDLIADFCAKYNKIKGCGKVVEYHVATKRTEVLDLIESLTK</sequence>
<dbReference type="PANTHER" id="PTHR46468">
    <property type="entry name" value="SENTRIN-SPECIFIC PROTEASE 8"/>
    <property type="match status" value="1"/>
</dbReference>
<comment type="similarity">
    <text evidence="1">Belongs to the peptidase C48 family.</text>
</comment>
<evidence type="ECO:0000256" key="2">
    <source>
        <dbReference type="ARBA" id="ARBA00022670"/>
    </source>
</evidence>
<evidence type="ECO:0000256" key="3">
    <source>
        <dbReference type="ARBA" id="ARBA00022801"/>
    </source>
</evidence>
<dbReference type="AlphaFoldDB" id="A0A6L2PGR0"/>
<dbReference type="SUPFAM" id="SSF54001">
    <property type="entry name" value="Cysteine proteinases"/>
    <property type="match status" value="1"/>
</dbReference>
<organism evidence="6 7">
    <name type="scientific">Coptotermes formosanus</name>
    <name type="common">Formosan subterranean termite</name>
    <dbReference type="NCBI Taxonomy" id="36987"/>
    <lineage>
        <taxon>Eukaryota</taxon>
        <taxon>Metazoa</taxon>
        <taxon>Ecdysozoa</taxon>
        <taxon>Arthropoda</taxon>
        <taxon>Hexapoda</taxon>
        <taxon>Insecta</taxon>
        <taxon>Pterygota</taxon>
        <taxon>Neoptera</taxon>
        <taxon>Polyneoptera</taxon>
        <taxon>Dictyoptera</taxon>
        <taxon>Blattodea</taxon>
        <taxon>Blattoidea</taxon>
        <taxon>Termitoidae</taxon>
        <taxon>Rhinotermitidae</taxon>
        <taxon>Coptotermes</taxon>
    </lineage>
</organism>
<dbReference type="InParanoid" id="A0A6L2PGR0"/>
<dbReference type="InterPro" id="IPR003653">
    <property type="entry name" value="Peptidase_C48_C"/>
</dbReference>
<dbReference type="Proteomes" id="UP000502823">
    <property type="component" value="Unassembled WGS sequence"/>
</dbReference>
<dbReference type="GO" id="GO:0019784">
    <property type="term" value="F:deNEDDylase activity"/>
    <property type="evidence" value="ECO:0007669"/>
    <property type="project" value="InterPro"/>
</dbReference>
<keyword evidence="7" id="KW-1185">Reference proteome</keyword>
<gene>
    <name evidence="6" type="ORF">Cfor_04191</name>
</gene>
<evidence type="ECO:0000256" key="4">
    <source>
        <dbReference type="ARBA" id="ARBA00022807"/>
    </source>
</evidence>
<dbReference type="InterPro" id="IPR038765">
    <property type="entry name" value="Papain-like_cys_pep_sf"/>
</dbReference>
<dbReference type="GO" id="GO:0006508">
    <property type="term" value="P:proteolysis"/>
    <property type="evidence" value="ECO:0007669"/>
    <property type="project" value="UniProtKB-KW"/>
</dbReference>
<keyword evidence="4" id="KW-0788">Thiol protease</keyword>
<name>A0A6L2PGR0_COPFO</name>
<comment type="caution">
    <text evidence="6">The sequence shown here is derived from an EMBL/GenBank/DDBJ whole genome shotgun (WGS) entry which is preliminary data.</text>
</comment>
<dbReference type="InterPro" id="IPR044613">
    <property type="entry name" value="Nep1/2-like"/>
</dbReference>
<dbReference type="Pfam" id="PF02902">
    <property type="entry name" value="Peptidase_C48"/>
    <property type="match status" value="1"/>
</dbReference>
<dbReference type="PANTHER" id="PTHR46468:SF1">
    <property type="entry name" value="SENTRIN-SPECIFIC PROTEASE 8"/>
    <property type="match status" value="1"/>
</dbReference>
<evidence type="ECO:0000313" key="6">
    <source>
        <dbReference type="EMBL" id="GFG31751.1"/>
    </source>
</evidence>
<proteinExistence type="inferred from homology"/>
<dbReference type="GO" id="GO:0000338">
    <property type="term" value="P:protein deneddylation"/>
    <property type="evidence" value="ECO:0007669"/>
    <property type="project" value="TreeGrafter"/>
</dbReference>
<evidence type="ECO:0000259" key="5">
    <source>
        <dbReference type="PROSITE" id="PS50600"/>
    </source>
</evidence>
<evidence type="ECO:0000256" key="1">
    <source>
        <dbReference type="ARBA" id="ARBA00005234"/>
    </source>
</evidence>
<evidence type="ECO:0000313" key="7">
    <source>
        <dbReference type="Proteomes" id="UP000502823"/>
    </source>
</evidence>